<protein>
    <submittedName>
        <fullName evidence="1">Uncharacterized protein</fullName>
    </submittedName>
</protein>
<name>A0A3G8FVP6_9CAUD</name>
<organism evidence="1 2">
    <name type="scientific">Gordonia phage Maridalia</name>
    <dbReference type="NCBI Taxonomy" id="2488957"/>
    <lineage>
        <taxon>Viruses</taxon>
        <taxon>Duplodnaviria</taxon>
        <taxon>Heunggongvirae</taxon>
        <taxon>Uroviricota</taxon>
        <taxon>Caudoviricetes</taxon>
        <taxon>Nymbaxtervirinae</taxon>
        <taxon>Nymphadoravirus</taxon>
        <taxon>Nymphadoravirus maridalia</taxon>
    </lineage>
</organism>
<proteinExistence type="predicted"/>
<dbReference type="RefSeq" id="YP_010653180.1">
    <property type="nucleotide sequence ID" value="NC_070794.1"/>
</dbReference>
<evidence type="ECO:0000313" key="2">
    <source>
        <dbReference type="Proteomes" id="UP000268552"/>
    </source>
</evidence>
<gene>
    <name evidence="1" type="primary">70</name>
    <name evidence="1" type="ORF">SEA_MARIDALIA_70</name>
</gene>
<dbReference type="Proteomes" id="UP000268552">
    <property type="component" value="Genome"/>
</dbReference>
<evidence type="ECO:0000313" key="1">
    <source>
        <dbReference type="EMBL" id="AZF98809.1"/>
    </source>
</evidence>
<keyword evidence="2" id="KW-1185">Reference proteome</keyword>
<accession>A0A3G8FVP6</accession>
<dbReference type="EMBL" id="MK112547">
    <property type="protein sequence ID" value="AZF98809.1"/>
    <property type="molecule type" value="Genomic_DNA"/>
</dbReference>
<reference evidence="1 2" key="1">
    <citation type="submission" date="2018-10" db="EMBL/GenBank/DDBJ databases">
        <authorList>
            <person name="Washington J.M."/>
            <person name="Garlena R.A."/>
            <person name="Russell D.A."/>
            <person name="Pope W.H."/>
            <person name="Jacobs-Sera D."/>
            <person name="Hatfull G.F."/>
        </authorList>
    </citation>
    <scope>NUCLEOTIDE SEQUENCE [LARGE SCALE GENOMIC DNA]</scope>
</reference>
<dbReference type="GeneID" id="77929010"/>
<dbReference type="KEGG" id="vg:77929010"/>
<sequence>MPKGVFPHCEQCGSRVQQWTVRVCAKCKLTQTQKEEVSEAGG</sequence>